<protein>
    <recommendedName>
        <fullName evidence="3">BFN domain-containing protein</fullName>
    </recommendedName>
</protein>
<dbReference type="AlphaFoldDB" id="A0AAV9I408"/>
<gene>
    <name evidence="4" type="ORF">GAYE_PCTG32G0822</name>
</gene>
<name>A0AAV9I408_9RHOD</name>
<proteinExistence type="inferred from homology"/>
<dbReference type="Gene3D" id="3.10.690.10">
    <property type="entry name" value="Bifunctional nuclease domain"/>
    <property type="match status" value="1"/>
</dbReference>
<comment type="function">
    <text evidence="2">Bifunctional nuclease with both RNase and DNase activities. Involved in basal defense response. Participates in abscisic acid-derived callose deposition following infection by a necrotrophic pathogen.</text>
</comment>
<dbReference type="GO" id="GO:0004518">
    <property type="term" value="F:nuclease activity"/>
    <property type="evidence" value="ECO:0007669"/>
    <property type="project" value="InterPro"/>
</dbReference>
<dbReference type="PROSITE" id="PS51658">
    <property type="entry name" value="BFN"/>
    <property type="match status" value="1"/>
</dbReference>
<evidence type="ECO:0000256" key="2">
    <source>
        <dbReference type="ARBA" id="ARBA00025428"/>
    </source>
</evidence>
<dbReference type="EMBL" id="JANCYU010000009">
    <property type="protein sequence ID" value="KAK4522932.1"/>
    <property type="molecule type" value="Genomic_DNA"/>
</dbReference>
<comment type="caution">
    <text evidence="4">The sequence shown here is derived from an EMBL/GenBank/DDBJ whole genome shotgun (WGS) entry which is preliminary data.</text>
</comment>
<feature type="domain" description="BFN" evidence="3">
    <location>
        <begin position="63"/>
        <end position="197"/>
    </location>
</feature>
<organism evidence="4 5">
    <name type="scientific">Galdieria yellowstonensis</name>
    <dbReference type="NCBI Taxonomy" id="3028027"/>
    <lineage>
        <taxon>Eukaryota</taxon>
        <taxon>Rhodophyta</taxon>
        <taxon>Bangiophyceae</taxon>
        <taxon>Galdieriales</taxon>
        <taxon>Galdieriaceae</taxon>
        <taxon>Galdieria</taxon>
    </lineage>
</organism>
<dbReference type="InterPro" id="IPR036104">
    <property type="entry name" value="BFN_sf"/>
</dbReference>
<dbReference type="InterPro" id="IPR001943">
    <property type="entry name" value="UVR_dom"/>
</dbReference>
<evidence type="ECO:0000259" key="3">
    <source>
        <dbReference type="PROSITE" id="PS51658"/>
    </source>
</evidence>
<comment type="similarity">
    <text evidence="1">Belongs to the bifunctional nuclease family.</text>
</comment>
<dbReference type="Proteomes" id="UP001300502">
    <property type="component" value="Unassembled WGS sequence"/>
</dbReference>
<dbReference type="Pfam" id="PF02577">
    <property type="entry name" value="BFN_dom"/>
    <property type="match status" value="1"/>
</dbReference>
<evidence type="ECO:0000313" key="5">
    <source>
        <dbReference type="Proteomes" id="UP001300502"/>
    </source>
</evidence>
<evidence type="ECO:0000313" key="4">
    <source>
        <dbReference type="EMBL" id="KAK4522932.1"/>
    </source>
</evidence>
<evidence type="ECO:0000256" key="1">
    <source>
        <dbReference type="ARBA" id="ARBA00009095"/>
    </source>
</evidence>
<dbReference type="Pfam" id="PF02151">
    <property type="entry name" value="UVR"/>
    <property type="match status" value="1"/>
</dbReference>
<dbReference type="SUPFAM" id="SSF103256">
    <property type="entry name" value="Hypothetical protein TM0160"/>
    <property type="match status" value="1"/>
</dbReference>
<accession>A0AAV9I408</accession>
<keyword evidence="5" id="KW-1185">Reference proteome</keyword>
<dbReference type="InterPro" id="IPR003729">
    <property type="entry name" value="Bi_nuclease_dom"/>
</dbReference>
<sequence length="332" mass="38065">MISCFCCPSCCAYATLSCRAFPLSFPRSYRNNFRCVNLKRPRALPLVSLSEDFQTATWSPENDPKYVWARVCAVGSYLQGNIVLIHSPKDPYWMLPILIGSVEAQSIALALSGAKSPRPATYDLFYRLLLIQGAKIVRAAITHVSQKALYARIWIKCSNNVEKWIEARPSDALNIGIRFGCDLYVNQLVLRHSGERLEKIQREIAGSFVRILYPESFVDLLSRKTVNAVVFQLVNEAKYSSQVMKWRAILDVSKRIQDSLLLSEAKEKLHTIYPIDEWRERIKEAVGKEDYETAAYYRDQIVDWLVGKYQQELAKEKQEEEQPPNQEADGEE</sequence>
<reference evidence="4 5" key="1">
    <citation type="submission" date="2022-07" db="EMBL/GenBank/DDBJ databases">
        <title>Genome-wide signatures of adaptation to extreme environments.</title>
        <authorList>
            <person name="Cho C.H."/>
            <person name="Yoon H.S."/>
        </authorList>
    </citation>
    <scope>NUCLEOTIDE SEQUENCE [LARGE SCALE GENOMIC DNA]</scope>
    <source>
        <strain evidence="4 5">108.79 E11</strain>
    </source>
</reference>